<dbReference type="Proteomes" id="UP000190539">
    <property type="component" value="Unassembled WGS sequence"/>
</dbReference>
<dbReference type="AlphaFoldDB" id="A0A1V4ACF3"/>
<organism evidence="2 3">
    <name type="scientific">Streptomyces tsukubensis</name>
    <dbReference type="NCBI Taxonomy" id="83656"/>
    <lineage>
        <taxon>Bacteria</taxon>
        <taxon>Bacillati</taxon>
        <taxon>Actinomycetota</taxon>
        <taxon>Actinomycetes</taxon>
        <taxon>Kitasatosporales</taxon>
        <taxon>Streptomycetaceae</taxon>
        <taxon>Streptomyces</taxon>
    </lineage>
</organism>
<feature type="region of interest" description="Disordered" evidence="1">
    <location>
        <begin position="26"/>
        <end position="53"/>
    </location>
</feature>
<reference evidence="2 3" key="1">
    <citation type="submission" date="2017-02" db="EMBL/GenBank/DDBJ databases">
        <title>Draft Genome Sequence of Streptomyces tsukubaensis F601, a Producer of the immunosuppressant tacrolimus FK506.</title>
        <authorList>
            <person name="Zong G."/>
            <person name="Zhong C."/>
            <person name="Fu J."/>
            <person name="Qin R."/>
            <person name="Cao G."/>
        </authorList>
    </citation>
    <scope>NUCLEOTIDE SEQUENCE [LARGE SCALE GENOMIC DNA]</scope>
    <source>
        <strain evidence="2 3">F601</strain>
    </source>
</reference>
<dbReference type="EMBL" id="MVFC01000005">
    <property type="protein sequence ID" value="OON81077.1"/>
    <property type="molecule type" value="Genomic_DNA"/>
</dbReference>
<gene>
    <name evidence="2" type="ORF">B1H18_09740</name>
</gene>
<feature type="region of interest" description="Disordered" evidence="1">
    <location>
        <begin position="78"/>
        <end position="123"/>
    </location>
</feature>
<keyword evidence="3" id="KW-1185">Reference proteome</keyword>
<evidence type="ECO:0000313" key="3">
    <source>
        <dbReference type="Proteomes" id="UP000190539"/>
    </source>
</evidence>
<accession>A0A1V4ACF3</accession>
<sequence length="123" mass="12999">MIIDAETGERIDVRPDRTAQALIAWPREHPGAGGRTPCGSTAGWWPSVSRSGTNELACPQVGPALPAAIRRPVPFAPVPHAYSSSPVDRGDSPASVAPFRHLAEENSLQPTDSPPTVLRMGSL</sequence>
<protein>
    <submittedName>
        <fullName evidence="2">Uncharacterized protein</fullName>
    </submittedName>
</protein>
<evidence type="ECO:0000256" key="1">
    <source>
        <dbReference type="SAM" id="MobiDB-lite"/>
    </source>
</evidence>
<evidence type="ECO:0000313" key="2">
    <source>
        <dbReference type="EMBL" id="OON81077.1"/>
    </source>
</evidence>
<name>A0A1V4ACF3_9ACTN</name>
<dbReference type="STRING" id="83656.B1H18_09740"/>
<comment type="caution">
    <text evidence="2">The sequence shown here is derived from an EMBL/GenBank/DDBJ whole genome shotgun (WGS) entry which is preliminary data.</text>
</comment>
<proteinExistence type="predicted"/>
<dbReference type="OrthoDB" id="3238779at2"/>